<organism evidence="2 3">
    <name type="scientific">Pedobacter alpinus</name>
    <dbReference type="NCBI Taxonomy" id="1590643"/>
    <lineage>
        <taxon>Bacteria</taxon>
        <taxon>Pseudomonadati</taxon>
        <taxon>Bacteroidota</taxon>
        <taxon>Sphingobacteriia</taxon>
        <taxon>Sphingobacteriales</taxon>
        <taxon>Sphingobacteriaceae</taxon>
        <taxon>Pedobacter</taxon>
    </lineage>
</organism>
<name>A0ABW5TT46_9SPHI</name>
<evidence type="ECO:0008006" key="4">
    <source>
        <dbReference type="Google" id="ProtNLM"/>
    </source>
</evidence>
<gene>
    <name evidence="2" type="ORF">ACFSSE_12020</name>
</gene>
<keyword evidence="3" id="KW-1185">Reference proteome</keyword>
<dbReference type="EMBL" id="JBHULV010000042">
    <property type="protein sequence ID" value="MFD2732427.1"/>
    <property type="molecule type" value="Genomic_DNA"/>
</dbReference>
<evidence type="ECO:0000313" key="3">
    <source>
        <dbReference type="Proteomes" id="UP001597546"/>
    </source>
</evidence>
<dbReference type="Proteomes" id="UP001597546">
    <property type="component" value="Unassembled WGS sequence"/>
</dbReference>
<dbReference type="Pfam" id="PF26622">
    <property type="entry name" value="DUF8199"/>
    <property type="match status" value="1"/>
</dbReference>
<comment type="caution">
    <text evidence="2">The sequence shown here is derived from an EMBL/GenBank/DDBJ whole genome shotgun (WGS) entry which is preliminary data.</text>
</comment>
<protein>
    <recommendedName>
        <fullName evidence="4">Phospholipase A2</fullName>
    </recommendedName>
</protein>
<reference evidence="3" key="1">
    <citation type="journal article" date="2019" name="Int. J. Syst. Evol. Microbiol.">
        <title>The Global Catalogue of Microorganisms (GCM) 10K type strain sequencing project: providing services to taxonomists for standard genome sequencing and annotation.</title>
        <authorList>
            <consortium name="The Broad Institute Genomics Platform"/>
            <consortium name="The Broad Institute Genome Sequencing Center for Infectious Disease"/>
            <person name="Wu L."/>
            <person name="Ma J."/>
        </authorList>
    </citation>
    <scope>NUCLEOTIDE SEQUENCE [LARGE SCALE GENOMIC DNA]</scope>
    <source>
        <strain evidence="3">KCTC 42456</strain>
    </source>
</reference>
<dbReference type="RefSeq" id="WP_379045839.1">
    <property type="nucleotide sequence ID" value="NZ_JBHSKW010000057.1"/>
</dbReference>
<evidence type="ECO:0000313" key="2">
    <source>
        <dbReference type="EMBL" id="MFD2732427.1"/>
    </source>
</evidence>
<feature type="chain" id="PRO_5045694507" description="Phospholipase A2" evidence="1">
    <location>
        <begin position="25"/>
        <end position="148"/>
    </location>
</feature>
<dbReference type="NCBIfam" id="NF047658">
    <property type="entry name" value="HYC_CC_PP"/>
    <property type="match status" value="1"/>
</dbReference>
<keyword evidence="1" id="KW-0732">Signal</keyword>
<dbReference type="InterPro" id="IPR058512">
    <property type="entry name" value="DUF8199"/>
</dbReference>
<proteinExistence type="predicted"/>
<feature type="signal peptide" evidence="1">
    <location>
        <begin position="1"/>
        <end position="24"/>
    </location>
</feature>
<evidence type="ECO:0000256" key="1">
    <source>
        <dbReference type="SAM" id="SignalP"/>
    </source>
</evidence>
<dbReference type="InterPro" id="IPR058060">
    <property type="entry name" value="HYC_CC_PP"/>
</dbReference>
<accession>A0ABW5TT46</accession>
<sequence length="148" mass="16885">MKKVRHSLVLLLCLMVFITSSGMAVNLHYCAGELQNISLNANNKDCGMQQNRISTKDCDNYSQQSSLKKIDTCCQDHQVSAKTDNKNTSVKSKNETVFSKSFTFISNYFTSLFSFSSDKVEEKEEEKEISVFPLLKQGLYILLQQFRN</sequence>